<gene>
    <name evidence="2" type="ORF">WAT24_06235</name>
</gene>
<comment type="caution">
    <text evidence="2">The sequence shown here is derived from an EMBL/GenBank/DDBJ whole genome shotgun (WGS) entry which is preliminary data.</text>
</comment>
<dbReference type="Proteomes" id="UP001381174">
    <property type="component" value="Unassembled WGS sequence"/>
</dbReference>
<keyword evidence="3" id="KW-1185">Reference proteome</keyword>
<evidence type="ECO:0000313" key="2">
    <source>
        <dbReference type="EMBL" id="MEI7036351.1"/>
    </source>
</evidence>
<keyword evidence="1" id="KW-0732">Signal</keyword>
<evidence type="ECO:0000256" key="1">
    <source>
        <dbReference type="SAM" id="SignalP"/>
    </source>
</evidence>
<proteinExistence type="predicted"/>
<evidence type="ECO:0000313" key="3">
    <source>
        <dbReference type="Proteomes" id="UP001381174"/>
    </source>
</evidence>
<accession>A0ABU8J9W2</accession>
<name>A0ABU8J9W2_9GAMM</name>
<evidence type="ECO:0008006" key="4">
    <source>
        <dbReference type="Google" id="ProtNLM"/>
    </source>
</evidence>
<reference evidence="2 3" key="1">
    <citation type="journal article" date="2014" name="Int. J. Syst. Evol. Microbiol.">
        <title>Fulvimonas yonginensis sp. nov., isolated from greenhouse soil, and emended description of the genus Fulvimonas.</title>
        <authorList>
            <person name="Ahn J.H."/>
            <person name="Kim S.J."/>
            <person name="Weon H.Y."/>
            <person name="Hong S.B."/>
            <person name="Seok S.J."/>
            <person name="Kwon S.W."/>
        </authorList>
    </citation>
    <scope>NUCLEOTIDE SEQUENCE [LARGE SCALE GENOMIC DNA]</scope>
    <source>
        <strain evidence="2 3">KACC 16952</strain>
    </source>
</reference>
<organism evidence="2 3">
    <name type="scientific">Fulvimonas yonginensis</name>
    <dbReference type="NCBI Taxonomy" id="1495200"/>
    <lineage>
        <taxon>Bacteria</taxon>
        <taxon>Pseudomonadati</taxon>
        <taxon>Pseudomonadota</taxon>
        <taxon>Gammaproteobacteria</taxon>
        <taxon>Lysobacterales</taxon>
        <taxon>Rhodanobacteraceae</taxon>
        <taxon>Fulvimonas</taxon>
    </lineage>
</organism>
<dbReference type="EMBL" id="JBBBNY010000003">
    <property type="protein sequence ID" value="MEI7036351.1"/>
    <property type="molecule type" value="Genomic_DNA"/>
</dbReference>
<feature type="chain" id="PRO_5047221051" description="DUF3887 domain-containing protein" evidence="1">
    <location>
        <begin position="23"/>
        <end position="131"/>
    </location>
</feature>
<sequence length="131" mass="13730">MNAARLVLLAGVVALPPAPAPAAGAAADPCVAHADALLGALGRHDYAAAAREMDAHMRQISFPRQLPDLWDSLVGDSGFGAYLSHGDPTVVRNEDGSTTVQVPLRFARFTPTGWLTCDPVQGEGVDSFDLH</sequence>
<protein>
    <recommendedName>
        <fullName evidence="4">DUF3887 domain-containing protein</fullName>
    </recommendedName>
</protein>
<feature type="signal peptide" evidence="1">
    <location>
        <begin position="1"/>
        <end position="22"/>
    </location>
</feature>
<dbReference type="RefSeq" id="WP_336806969.1">
    <property type="nucleotide sequence ID" value="NZ_JBBBNY010000003.1"/>
</dbReference>